<dbReference type="RefSeq" id="WP_342551851.1">
    <property type="nucleotide sequence ID" value="NZ_CP159992.1"/>
</dbReference>
<proteinExistence type="predicted"/>
<evidence type="ECO:0000313" key="1">
    <source>
        <dbReference type="EMBL" id="XCP96474.1"/>
    </source>
</evidence>
<reference evidence="1" key="1">
    <citation type="submission" date="2024-05" db="EMBL/GenBank/DDBJ databases">
        <title>Draft genome assemblies of 36 bacteria isolated from hibernating arctic ground squirrels.</title>
        <authorList>
            <person name="McKee H."/>
            <person name="Mullen L."/>
            <person name="Drown D.M."/>
            <person name="Duddleston K.N."/>
        </authorList>
    </citation>
    <scope>NUCLEOTIDE SEQUENCE</scope>
    <source>
        <strain evidence="1">AN1007</strain>
    </source>
</reference>
<accession>A0AAU8NIZ7</accession>
<dbReference type="AlphaFoldDB" id="A0AAU8NIZ7"/>
<protein>
    <submittedName>
        <fullName evidence="1">Uncharacterized protein</fullName>
    </submittedName>
</protein>
<name>A0AAU8NIZ7_9BACL</name>
<gene>
    <name evidence="1" type="ORF">ABXS70_07155</name>
</gene>
<dbReference type="EMBL" id="CP159992">
    <property type="protein sequence ID" value="XCP96474.1"/>
    <property type="molecule type" value="Genomic_DNA"/>
</dbReference>
<organism evidence="1">
    <name type="scientific">Paenibacillus sp. AN1007</name>
    <dbReference type="NCBI Taxonomy" id="3151385"/>
    <lineage>
        <taxon>Bacteria</taxon>
        <taxon>Bacillati</taxon>
        <taxon>Bacillota</taxon>
        <taxon>Bacilli</taxon>
        <taxon>Bacillales</taxon>
        <taxon>Paenibacillaceae</taxon>
        <taxon>Paenibacillus</taxon>
    </lineage>
</organism>
<sequence length="138" mass="16634">MTLQKTVETLHQWIDQNWSTLDQTELKTTRETVDSLYHQLISEIDHTDNSDHLLKAINYELTHFFLPIPCVMKMYQRLIWLNPSNRSYYAGFTDYLLQYGPDWEEEANVLIELYMKEDFRKACDFSQKIEQVKDFENK</sequence>